<sequence>MTAPLLIRAAVAIMFAAAGPAGAQTSPPPPEPPPRENPGLVNEIGKLLTNPSSLLPDFAKPDRSKTDMPAPEAPPASQPPQPQPQQAAPSPPPSAPSPAAPTIPAMVNGRQVCPASANGAPDCAAGAVILCRAKGYRDGRSLAIDATEKCSAKLLIPGRARQPDDCRTENFVTRAWCQ</sequence>
<feature type="region of interest" description="Disordered" evidence="1">
    <location>
        <begin position="20"/>
        <end position="104"/>
    </location>
</feature>
<dbReference type="Proteomes" id="UP000008809">
    <property type="component" value="Chromosome"/>
</dbReference>
<feature type="compositionally biased region" description="Pro residues" evidence="1">
    <location>
        <begin position="71"/>
        <end position="101"/>
    </location>
</feature>
<dbReference type="eggNOG" id="ENOG502ZQMF">
    <property type="taxonomic scope" value="Bacteria"/>
</dbReference>
<dbReference type="OrthoDB" id="8139404at2"/>
<evidence type="ECO:0000313" key="4">
    <source>
        <dbReference type="Proteomes" id="UP000008809"/>
    </source>
</evidence>
<gene>
    <name evidence="3" type="ordered locus">RPB_0867</name>
</gene>
<proteinExistence type="predicted"/>
<evidence type="ECO:0000256" key="2">
    <source>
        <dbReference type="SAM" id="SignalP"/>
    </source>
</evidence>
<keyword evidence="2" id="KW-0732">Signal</keyword>
<dbReference type="HOGENOM" id="CLU_108903_0_0_5"/>
<keyword evidence="4" id="KW-1185">Reference proteome</keyword>
<evidence type="ECO:0000256" key="1">
    <source>
        <dbReference type="SAM" id="MobiDB-lite"/>
    </source>
</evidence>
<reference evidence="3 4" key="1">
    <citation type="submission" date="2006-01" db="EMBL/GenBank/DDBJ databases">
        <title>Complete sequence of Rhodopseudomonas palustris HaA2.</title>
        <authorList>
            <consortium name="US DOE Joint Genome Institute"/>
            <person name="Copeland A."/>
            <person name="Lucas S."/>
            <person name="Lapidus A."/>
            <person name="Barry K."/>
            <person name="Detter J.C."/>
            <person name="Glavina T."/>
            <person name="Hammon N."/>
            <person name="Israni S."/>
            <person name="Pitluck S."/>
            <person name="Chain P."/>
            <person name="Malfatti S."/>
            <person name="Shin M."/>
            <person name="Vergez L."/>
            <person name="Schmutz J."/>
            <person name="Larimer F."/>
            <person name="Land M."/>
            <person name="Hauser L."/>
            <person name="Pelletier D.A."/>
            <person name="Kyrpides N."/>
            <person name="Anderson I."/>
            <person name="Oda Y."/>
            <person name="Harwood C.S."/>
            <person name="Richardson P."/>
        </authorList>
    </citation>
    <scope>NUCLEOTIDE SEQUENCE [LARGE SCALE GENOMIC DNA]</scope>
    <source>
        <strain evidence="3 4">HaA2</strain>
    </source>
</reference>
<feature type="signal peptide" evidence="2">
    <location>
        <begin position="1"/>
        <end position="23"/>
    </location>
</feature>
<protein>
    <submittedName>
        <fullName evidence="3">Uncharacterized protein</fullName>
    </submittedName>
</protein>
<feature type="chain" id="PRO_5004210743" evidence="2">
    <location>
        <begin position="24"/>
        <end position="178"/>
    </location>
</feature>
<dbReference type="KEGG" id="rpb:RPB_0867"/>
<dbReference type="STRING" id="316058.RPB_0867"/>
<dbReference type="AlphaFoldDB" id="Q2J1T2"/>
<name>Q2J1T2_RHOP2</name>
<organism evidence="3 4">
    <name type="scientific">Rhodopseudomonas palustris (strain HaA2)</name>
    <dbReference type="NCBI Taxonomy" id="316058"/>
    <lineage>
        <taxon>Bacteria</taxon>
        <taxon>Pseudomonadati</taxon>
        <taxon>Pseudomonadota</taxon>
        <taxon>Alphaproteobacteria</taxon>
        <taxon>Hyphomicrobiales</taxon>
        <taxon>Nitrobacteraceae</taxon>
        <taxon>Rhodopseudomonas</taxon>
    </lineage>
</organism>
<dbReference type="RefSeq" id="WP_011439767.1">
    <property type="nucleotide sequence ID" value="NC_007778.1"/>
</dbReference>
<dbReference type="EMBL" id="CP000250">
    <property type="protein sequence ID" value="ABD05578.1"/>
    <property type="molecule type" value="Genomic_DNA"/>
</dbReference>
<feature type="compositionally biased region" description="Pro residues" evidence="1">
    <location>
        <begin position="26"/>
        <end position="36"/>
    </location>
</feature>
<evidence type="ECO:0000313" key="3">
    <source>
        <dbReference type="EMBL" id="ABD05578.1"/>
    </source>
</evidence>
<accession>Q2J1T2</accession>